<organism evidence="4 5">
    <name type="scientific">Streptomyces swartbergensis</name>
    <dbReference type="NCBI Taxonomy" id="487165"/>
    <lineage>
        <taxon>Bacteria</taxon>
        <taxon>Bacillati</taxon>
        <taxon>Actinomycetota</taxon>
        <taxon>Actinomycetes</taxon>
        <taxon>Kitasatosporales</taxon>
        <taxon>Streptomycetaceae</taxon>
        <taxon>Streptomyces</taxon>
    </lineage>
</organism>
<evidence type="ECO:0000256" key="1">
    <source>
        <dbReference type="ARBA" id="ARBA00023125"/>
    </source>
</evidence>
<name>A0A243S112_9ACTN</name>
<gene>
    <name evidence="4" type="ORF">CA983_21180</name>
</gene>
<feature type="DNA-binding region" description="H-T-H motif" evidence="2">
    <location>
        <begin position="36"/>
        <end position="55"/>
    </location>
</feature>
<dbReference type="RefSeq" id="WP_086602485.1">
    <property type="nucleotide sequence ID" value="NZ_NGFN01000130.1"/>
</dbReference>
<dbReference type="InterPro" id="IPR009057">
    <property type="entry name" value="Homeodomain-like_sf"/>
</dbReference>
<dbReference type="PROSITE" id="PS50977">
    <property type="entry name" value="HTH_TETR_2"/>
    <property type="match status" value="1"/>
</dbReference>
<dbReference type="AlphaFoldDB" id="A0A243S112"/>
<dbReference type="EMBL" id="NGFN01000130">
    <property type="protein sequence ID" value="OUD01242.1"/>
    <property type="molecule type" value="Genomic_DNA"/>
</dbReference>
<dbReference type="SUPFAM" id="SSF46689">
    <property type="entry name" value="Homeodomain-like"/>
    <property type="match status" value="1"/>
</dbReference>
<dbReference type="Gene3D" id="1.10.357.10">
    <property type="entry name" value="Tetracycline Repressor, domain 2"/>
    <property type="match status" value="1"/>
</dbReference>
<evidence type="ECO:0000313" key="5">
    <source>
        <dbReference type="Proteomes" id="UP000195105"/>
    </source>
</evidence>
<evidence type="ECO:0000256" key="2">
    <source>
        <dbReference type="PROSITE-ProRule" id="PRU00335"/>
    </source>
</evidence>
<feature type="domain" description="HTH tetR-type" evidence="3">
    <location>
        <begin position="15"/>
        <end position="73"/>
    </location>
</feature>
<keyword evidence="1 2" id="KW-0238">DNA-binding</keyword>
<dbReference type="Pfam" id="PF00440">
    <property type="entry name" value="TetR_N"/>
    <property type="match status" value="1"/>
</dbReference>
<comment type="caution">
    <text evidence="4">The sequence shown here is derived from an EMBL/GenBank/DDBJ whole genome shotgun (WGS) entry which is preliminary data.</text>
</comment>
<evidence type="ECO:0000313" key="4">
    <source>
        <dbReference type="EMBL" id="OUD01242.1"/>
    </source>
</evidence>
<protein>
    <submittedName>
        <fullName evidence="4">TetR family transcriptional regulator</fullName>
    </submittedName>
</protein>
<dbReference type="InterPro" id="IPR001647">
    <property type="entry name" value="HTH_TetR"/>
</dbReference>
<reference evidence="4 5" key="1">
    <citation type="submission" date="2017-05" db="EMBL/GenBank/DDBJ databases">
        <title>Biotechnological potential of actinobacteria isolated from South African environments.</title>
        <authorList>
            <person name="Le Roes-Hill M."/>
            <person name="Prins A."/>
            <person name="Durrell K.A."/>
        </authorList>
    </citation>
    <scope>NUCLEOTIDE SEQUENCE [LARGE SCALE GENOMIC DNA]</scope>
    <source>
        <strain evidence="4 5">HMC13</strain>
    </source>
</reference>
<sequence length="209" mass="23370">MAVPYESTGRIRQKQRTRDALLEAARSLLESGHTPTVEQSADAAGISRTTAYRYFPSQRHLLLAAMPTIDRPSLLDQDAPDDVHARLDLVIAEQTEILRRWEPQLRAALRLSLDQEPQTPRDARPVLRQGRAIEWIEDALAPLAESHPHIDRRRLAVAIRAGCGIEAWVWMVDIAAVSRTEAATLMRESAQALLAAALARHGEPSRSRR</sequence>
<evidence type="ECO:0000259" key="3">
    <source>
        <dbReference type="PROSITE" id="PS50977"/>
    </source>
</evidence>
<dbReference type="GO" id="GO:0003677">
    <property type="term" value="F:DNA binding"/>
    <property type="evidence" value="ECO:0007669"/>
    <property type="project" value="UniProtKB-UniRule"/>
</dbReference>
<proteinExistence type="predicted"/>
<accession>A0A243S112</accession>
<dbReference type="Proteomes" id="UP000195105">
    <property type="component" value="Unassembled WGS sequence"/>
</dbReference>
<keyword evidence="5" id="KW-1185">Reference proteome</keyword>